<sequence>MRVKDEPVHVATVYWTVYDDENEKEKRELPCGGAGRSHEQIFVTTRSLALDHSNLVLGHSNWHWVIQTDIGSFKLTLDHWWNQIQGLEDSKLCGGTKIRCLEDANASLREFQKFDGSERMNRCNEIYVTMSSCV</sequence>
<dbReference type="EMBL" id="KQ414661">
    <property type="protein sequence ID" value="KOC65574.1"/>
    <property type="molecule type" value="Genomic_DNA"/>
</dbReference>
<name>A0A0L7R421_9HYME</name>
<organism evidence="1 2">
    <name type="scientific">Habropoda laboriosa</name>
    <dbReference type="NCBI Taxonomy" id="597456"/>
    <lineage>
        <taxon>Eukaryota</taxon>
        <taxon>Metazoa</taxon>
        <taxon>Ecdysozoa</taxon>
        <taxon>Arthropoda</taxon>
        <taxon>Hexapoda</taxon>
        <taxon>Insecta</taxon>
        <taxon>Pterygota</taxon>
        <taxon>Neoptera</taxon>
        <taxon>Endopterygota</taxon>
        <taxon>Hymenoptera</taxon>
        <taxon>Apocrita</taxon>
        <taxon>Aculeata</taxon>
        <taxon>Apoidea</taxon>
        <taxon>Anthophila</taxon>
        <taxon>Apidae</taxon>
        <taxon>Habropoda</taxon>
    </lineage>
</organism>
<gene>
    <name evidence="1" type="ORF">WH47_00544</name>
</gene>
<protein>
    <submittedName>
        <fullName evidence="1">Uncharacterized protein</fullName>
    </submittedName>
</protein>
<reference evidence="1 2" key="1">
    <citation type="submission" date="2015-07" db="EMBL/GenBank/DDBJ databases">
        <title>The genome of Habropoda laboriosa.</title>
        <authorList>
            <person name="Pan H."/>
            <person name="Kapheim K."/>
        </authorList>
    </citation>
    <scope>NUCLEOTIDE SEQUENCE [LARGE SCALE GENOMIC DNA]</scope>
    <source>
        <strain evidence="1">0110345459</strain>
    </source>
</reference>
<dbReference type="STRING" id="597456.A0A0L7R421"/>
<accession>A0A0L7R421</accession>
<evidence type="ECO:0000313" key="2">
    <source>
        <dbReference type="Proteomes" id="UP000053825"/>
    </source>
</evidence>
<proteinExistence type="predicted"/>
<dbReference type="AlphaFoldDB" id="A0A0L7R421"/>
<keyword evidence="2" id="KW-1185">Reference proteome</keyword>
<dbReference type="Proteomes" id="UP000053825">
    <property type="component" value="Unassembled WGS sequence"/>
</dbReference>
<evidence type="ECO:0000313" key="1">
    <source>
        <dbReference type="EMBL" id="KOC65574.1"/>
    </source>
</evidence>